<dbReference type="GO" id="GO:0015031">
    <property type="term" value="P:protein transport"/>
    <property type="evidence" value="ECO:0007669"/>
    <property type="project" value="UniProtKB-KW"/>
</dbReference>
<dbReference type="InterPro" id="IPR040047">
    <property type="entry name" value="VPS50"/>
</dbReference>
<dbReference type="STRING" id="103827.A0A0N5D1N4"/>
<keyword evidence="7" id="KW-1185">Reference proteome</keyword>
<organism evidence="8">
    <name type="scientific">Thelazia callipaeda</name>
    <name type="common">Oriental eyeworm</name>
    <name type="synonym">Parasitic nematode</name>
    <dbReference type="NCBI Taxonomy" id="103827"/>
    <lineage>
        <taxon>Eukaryota</taxon>
        <taxon>Metazoa</taxon>
        <taxon>Ecdysozoa</taxon>
        <taxon>Nematoda</taxon>
        <taxon>Chromadorea</taxon>
        <taxon>Rhabditida</taxon>
        <taxon>Spirurina</taxon>
        <taxon>Spiruromorpha</taxon>
        <taxon>Thelazioidea</taxon>
        <taxon>Thelaziidae</taxon>
        <taxon>Thelazia</taxon>
    </lineage>
</organism>
<reference evidence="8" key="1">
    <citation type="submission" date="2017-02" db="UniProtKB">
        <authorList>
            <consortium name="WormBaseParasite"/>
        </authorList>
    </citation>
    <scope>IDENTIFICATION</scope>
</reference>
<dbReference type="AlphaFoldDB" id="A0A0N5D1N4"/>
<keyword evidence="2" id="KW-0653">Protein transport</keyword>
<evidence type="ECO:0000259" key="5">
    <source>
        <dbReference type="Pfam" id="PF10475"/>
    </source>
</evidence>
<dbReference type="GO" id="GO:1990745">
    <property type="term" value="C:EARP complex"/>
    <property type="evidence" value="ECO:0007669"/>
    <property type="project" value="InterPro"/>
</dbReference>
<dbReference type="Pfam" id="PF10474">
    <property type="entry name" value="Syndetin_C"/>
    <property type="match status" value="1"/>
</dbReference>
<accession>A0A0N5D1N4</accession>
<dbReference type="Proteomes" id="UP000276776">
    <property type="component" value="Unassembled WGS sequence"/>
</dbReference>
<evidence type="ECO:0000313" key="8">
    <source>
        <dbReference type="WBParaSite" id="TCLT_0000676901-mRNA-1"/>
    </source>
</evidence>
<name>A0A0N5D1N4_THECL</name>
<keyword evidence="3" id="KW-0175">Coiled coil</keyword>
<evidence type="ECO:0000256" key="3">
    <source>
        <dbReference type="ARBA" id="ARBA00023054"/>
    </source>
</evidence>
<dbReference type="OMA" id="MAKVKWD"/>
<protein>
    <submittedName>
        <fullName evidence="8">Vacuolar protein sorting-associated protein 52 homolog</fullName>
    </submittedName>
</protein>
<dbReference type="PANTHER" id="PTHR13258:SF0">
    <property type="entry name" value="SYNDETIN"/>
    <property type="match status" value="1"/>
</dbReference>
<dbReference type="InterPro" id="IPR019515">
    <property type="entry name" value="VPS54_N"/>
</dbReference>
<sequence length="927" mass="106169">MKRMKSAQSTENDETGVVVTDMDSVDNVTVVRDYSSIGSVKSTTLQTRALPVTDPIKEGVIMESVEAAYFTDEGFDATNYELKKIMDTDLLPEDISGEMEKLKQQLQVISKRISAMIMQNSPSYSTQLKDIGEIRENLGDILSIIQDMRSKLGHAKLENENGLKIIANYINRVFLKKMLSSLEAIKTLYEVQFQIKDFIESKFSWNQISRFFFLENVSMFFNCCLSHWLKIVCSELSTKLDEALEDIEMNLDNCLASMTVLFDVDRYAVIYAAYKMLNIIEDCGMKIVGFTRATLESSARRVIIDNILPNKVEAKVEELSYEQLCEAVSVEHVVNCVRELGFVLCKVLFTYHAIILFHVDEDERSVCTHEEYENVGVIRKILVDSLYSIFKTASVKFNTLLCCQDLPLLKIDQFLDIIEMSNWFKKFGRTYFGNACLEVSVLLEKQSHQYFKRFHQERMDELRMFLENEAFALCPVPLQFTLFDLQEFSFLKGSGKCGGKFVPVLHTETDPELGESLDFQFLQPTDLNPFMKETVNDELCVTDPCISIEAIANDDVNYSDENNGYDAGGSFSRLVPVLCNTSLNLLRFIGKYIRMTHMLQSVAFESVAGIFELCSYFFLTPFQVHLFLSSDAHNIADSFLSSNLKNVMDNLKNDLFSDSLSKGAGKCKYFPCVLSQAVQLNLPPSYALRERIIGAESVNFISKQLDLIRPVIESMVSDNDSEIIEKYYTEFIQILVVIPEMRKYMYSSGISRLINYDRLVNEIATTKWDIDELQSQHSTYVDSIIKVRFFLELTKINLLISEVAEQIPVTKGIQKTFWNVLIFCIFRVLVKGYGEFGKKCSNEGRALMQLDFQQLLAKLEQFVDFMAIPHKSYVENYIKAYYLPESSMESWVQQHNEYTANQIITLLNVATHISKKARIRIISALDE</sequence>
<dbReference type="EMBL" id="UYYF01004442">
    <property type="protein sequence ID" value="VDN04147.1"/>
    <property type="molecule type" value="Genomic_DNA"/>
</dbReference>
<feature type="domain" description="Syndetin C-terminal" evidence="4">
    <location>
        <begin position="686"/>
        <end position="926"/>
    </location>
</feature>
<dbReference type="GO" id="GO:0042147">
    <property type="term" value="P:retrograde transport, endosome to Golgi"/>
    <property type="evidence" value="ECO:0007669"/>
    <property type="project" value="InterPro"/>
</dbReference>
<dbReference type="InterPro" id="IPR019514">
    <property type="entry name" value="Syndetin_C"/>
</dbReference>
<dbReference type="Pfam" id="PF10475">
    <property type="entry name" value="Vps54_N"/>
    <property type="match status" value="1"/>
</dbReference>
<dbReference type="PANTHER" id="PTHR13258">
    <property type="entry name" value="SYNDETIN"/>
    <property type="match status" value="1"/>
</dbReference>
<proteinExistence type="predicted"/>
<dbReference type="OrthoDB" id="10263345at2759"/>
<evidence type="ECO:0000256" key="2">
    <source>
        <dbReference type="ARBA" id="ARBA00022927"/>
    </source>
</evidence>
<dbReference type="GO" id="GO:0000149">
    <property type="term" value="F:SNARE binding"/>
    <property type="evidence" value="ECO:0007669"/>
    <property type="project" value="TreeGrafter"/>
</dbReference>
<reference evidence="6 7" key="2">
    <citation type="submission" date="2018-11" db="EMBL/GenBank/DDBJ databases">
        <authorList>
            <consortium name="Pathogen Informatics"/>
        </authorList>
    </citation>
    <scope>NUCLEOTIDE SEQUENCE [LARGE SCALE GENOMIC DNA]</scope>
</reference>
<evidence type="ECO:0000313" key="7">
    <source>
        <dbReference type="Proteomes" id="UP000276776"/>
    </source>
</evidence>
<evidence type="ECO:0000313" key="6">
    <source>
        <dbReference type="EMBL" id="VDN04147.1"/>
    </source>
</evidence>
<dbReference type="GO" id="GO:0032456">
    <property type="term" value="P:endocytic recycling"/>
    <property type="evidence" value="ECO:0007669"/>
    <property type="project" value="InterPro"/>
</dbReference>
<evidence type="ECO:0000259" key="4">
    <source>
        <dbReference type="Pfam" id="PF10474"/>
    </source>
</evidence>
<feature type="domain" description="Vacuolar protein sorting-associated protein 54 N-terminal" evidence="5">
    <location>
        <begin position="63"/>
        <end position="357"/>
    </location>
</feature>
<dbReference type="WBParaSite" id="TCLT_0000676901-mRNA-1">
    <property type="protein sequence ID" value="TCLT_0000676901-mRNA-1"/>
    <property type="gene ID" value="TCLT_0000676901"/>
</dbReference>
<evidence type="ECO:0000256" key="1">
    <source>
        <dbReference type="ARBA" id="ARBA00022448"/>
    </source>
</evidence>
<gene>
    <name evidence="6" type="ORF">TCLT_LOCUS6758</name>
</gene>
<dbReference type="GO" id="GO:0005829">
    <property type="term" value="C:cytosol"/>
    <property type="evidence" value="ECO:0007669"/>
    <property type="project" value="GOC"/>
</dbReference>
<keyword evidence="1" id="KW-0813">Transport</keyword>